<organism evidence="2 3">
    <name type="scientific">Ancylomarina euxinus</name>
    <dbReference type="NCBI Taxonomy" id="2283627"/>
    <lineage>
        <taxon>Bacteria</taxon>
        <taxon>Pseudomonadati</taxon>
        <taxon>Bacteroidota</taxon>
        <taxon>Bacteroidia</taxon>
        <taxon>Marinilabiliales</taxon>
        <taxon>Marinifilaceae</taxon>
        <taxon>Ancylomarina</taxon>
    </lineage>
</organism>
<evidence type="ECO:0000256" key="1">
    <source>
        <dbReference type="SAM" id="Phobius"/>
    </source>
</evidence>
<keyword evidence="1" id="KW-0472">Membrane</keyword>
<protein>
    <submittedName>
        <fullName evidence="2">Uncharacterized protein</fullName>
    </submittedName>
</protein>
<dbReference type="AlphaFoldDB" id="A0A425Y6L2"/>
<dbReference type="EMBL" id="QQWG01000002">
    <property type="protein sequence ID" value="RRG24061.1"/>
    <property type="molecule type" value="Genomic_DNA"/>
</dbReference>
<proteinExistence type="predicted"/>
<sequence length="257" mass="30746">MFNLISKLKENKSLWPYFFEFLTVLLSVYLAFLITEWRENHKEEIETKLAKERLNQEIFQNYKNLINFNHQVEKRLIKMQDIEDILESGYKFNDYIPVFNGFQNVSFSDASWNRICDSKIGNLMPVVYIEDAHALYNFNKHLMTHNNQIIELMYSDLNFDSKKSKIAYNIAELYVWQQASWGNIHVVDYTKFIQKHKTNFETLLQQDSTTNAYFTSKDILTEEQWTQEQRGKQRYINSFKKNPKLKEILSKIKASKS</sequence>
<keyword evidence="1" id="KW-1133">Transmembrane helix</keyword>
<name>A0A425Y6L2_9BACT</name>
<dbReference type="Proteomes" id="UP000285794">
    <property type="component" value="Unassembled WGS sequence"/>
</dbReference>
<dbReference type="RefSeq" id="WP_125029373.1">
    <property type="nucleotide sequence ID" value="NZ_JAPXVP010000002.1"/>
</dbReference>
<feature type="transmembrane region" description="Helical" evidence="1">
    <location>
        <begin position="14"/>
        <end position="34"/>
    </location>
</feature>
<keyword evidence="1" id="KW-0812">Transmembrane</keyword>
<gene>
    <name evidence="2" type="ORF">DWB61_02795</name>
</gene>
<evidence type="ECO:0000313" key="3">
    <source>
        <dbReference type="Proteomes" id="UP000285794"/>
    </source>
</evidence>
<accession>A0A425Y6L2</accession>
<keyword evidence="3" id="KW-1185">Reference proteome</keyword>
<dbReference type="OrthoDB" id="1246696at2"/>
<comment type="caution">
    <text evidence="2">The sequence shown here is derived from an EMBL/GenBank/DDBJ whole genome shotgun (WGS) entry which is preliminary data.</text>
</comment>
<reference evidence="2 3" key="1">
    <citation type="submission" date="2018-07" db="EMBL/GenBank/DDBJ databases">
        <title>Draft genome sequence of Ancylomarina sp. M1P.</title>
        <authorList>
            <person name="Yadav S."/>
            <person name="Villanueva L."/>
            <person name="Damste J.S.S."/>
        </authorList>
    </citation>
    <scope>NUCLEOTIDE SEQUENCE [LARGE SCALE GENOMIC DNA]</scope>
    <source>
        <strain evidence="2 3">M1P</strain>
    </source>
</reference>
<evidence type="ECO:0000313" key="2">
    <source>
        <dbReference type="EMBL" id="RRG24061.1"/>
    </source>
</evidence>